<evidence type="ECO:0000256" key="1">
    <source>
        <dbReference type="SAM" id="Phobius"/>
    </source>
</evidence>
<dbReference type="PANTHER" id="PTHR33680:SF7">
    <property type="entry name" value="OS02G0474200 PROTEIN"/>
    <property type="match status" value="1"/>
</dbReference>
<sequence>MSSARSSRSGVRSGLRGHSVEVPLVGCPDCGKPVKCYRSSTDEHDGWVFYKCTHDNVTCDFWRWEMEYVQHLVETSVLVGNAAVDAIGAAEDRREDLERKRTEWMAGRNLAGRALAGRGIACRVNFDSPSEKNFATKQQVAMLLGLGREILLVLKLLMASVVVLCVLSFIFIMKK</sequence>
<feature type="transmembrane region" description="Helical" evidence="1">
    <location>
        <begin position="152"/>
        <end position="173"/>
    </location>
</feature>
<evidence type="ECO:0000313" key="3">
    <source>
        <dbReference type="Proteomes" id="UP000280104"/>
    </source>
</evidence>
<gene>
    <name evidence="2" type="ORF">CAMPLR22A2D_LOCUS776</name>
</gene>
<proteinExistence type="predicted"/>
<protein>
    <submittedName>
        <fullName evidence="2">Uncharacterized protein</fullName>
    </submittedName>
</protein>
<evidence type="ECO:0000313" key="2">
    <source>
        <dbReference type="EMBL" id="SPT16182.1"/>
    </source>
</evidence>
<name>A0A7H4LC44_WHEAT</name>
<dbReference type="PANTHER" id="PTHR33680">
    <property type="entry name" value="OS07G0190500 PROTEIN"/>
    <property type="match status" value="1"/>
</dbReference>
<accession>A0A7H4LC44</accession>
<reference evidence="2 3" key="1">
    <citation type="submission" date="2018-05" db="EMBL/GenBank/DDBJ databases">
        <authorList>
            <person name="Thind KAUR A."/>
        </authorList>
    </citation>
    <scope>NUCLEOTIDE SEQUENCE [LARGE SCALE GENOMIC DNA]</scope>
</reference>
<dbReference type="EMBL" id="LS480641">
    <property type="protein sequence ID" value="SPT16182.1"/>
    <property type="molecule type" value="Genomic_DNA"/>
</dbReference>
<dbReference type="AlphaFoldDB" id="A0A7H4LC44"/>
<keyword evidence="1" id="KW-1133">Transmembrane helix</keyword>
<keyword evidence="1" id="KW-0812">Transmembrane</keyword>
<organism evidence="2 3">
    <name type="scientific">Triticum aestivum</name>
    <name type="common">Wheat</name>
    <dbReference type="NCBI Taxonomy" id="4565"/>
    <lineage>
        <taxon>Eukaryota</taxon>
        <taxon>Viridiplantae</taxon>
        <taxon>Streptophyta</taxon>
        <taxon>Embryophyta</taxon>
        <taxon>Tracheophyta</taxon>
        <taxon>Spermatophyta</taxon>
        <taxon>Magnoliopsida</taxon>
        <taxon>Liliopsida</taxon>
        <taxon>Poales</taxon>
        <taxon>Poaceae</taxon>
        <taxon>BOP clade</taxon>
        <taxon>Pooideae</taxon>
        <taxon>Triticodae</taxon>
        <taxon>Triticeae</taxon>
        <taxon>Triticinae</taxon>
        <taxon>Triticum</taxon>
    </lineage>
</organism>
<keyword evidence="1" id="KW-0472">Membrane</keyword>
<dbReference type="Proteomes" id="UP000280104">
    <property type="component" value="Chromosome II"/>
</dbReference>